<dbReference type="GO" id="GO:0016020">
    <property type="term" value="C:membrane"/>
    <property type="evidence" value="ECO:0007669"/>
    <property type="project" value="UniProtKB-SubCell"/>
</dbReference>
<feature type="transmembrane region" description="Helical" evidence="9">
    <location>
        <begin position="970"/>
        <end position="995"/>
    </location>
</feature>
<keyword evidence="5" id="KW-0547">Nucleotide-binding</keyword>
<evidence type="ECO:0000259" key="10">
    <source>
        <dbReference type="PROSITE" id="PS50893"/>
    </source>
</evidence>
<evidence type="ECO:0000256" key="1">
    <source>
        <dbReference type="ARBA" id="ARBA00004141"/>
    </source>
</evidence>
<dbReference type="FunFam" id="3.40.50.300:FF:000335">
    <property type="entry name" value="ATP binding cassette subfamily A member 5"/>
    <property type="match status" value="1"/>
</dbReference>
<dbReference type="Proteomes" id="UP000005237">
    <property type="component" value="Unassembled WGS sequence"/>
</dbReference>
<evidence type="ECO:0000256" key="5">
    <source>
        <dbReference type="ARBA" id="ARBA00022741"/>
    </source>
</evidence>
<feature type="transmembrane region" description="Helical" evidence="9">
    <location>
        <begin position="1015"/>
        <end position="1036"/>
    </location>
</feature>
<dbReference type="GO" id="GO:0005319">
    <property type="term" value="F:lipid transporter activity"/>
    <property type="evidence" value="ECO:0007669"/>
    <property type="project" value="TreeGrafter"/>
</dbReference>
<dbReference type="PANTHER" id="PTHR19229">
    <property type="entry name" value="ATP-BINDING CASSETTE TRANSPORTER SUBFAMILY A ABCA"/>
    <property type="match status" value="1"/>
</dbReference>
<dbReference type="GO" id="GO:0140359">
    <property type="term" value="F:ABC-type transporter activity"/>
    <property type="evidence" value="ECO:0007669"/>
    <property type="project" value="InterPro"/>
</dbReference>
<dbReference type="EnsemblMetazoa" id="CJA10457.1">
    <property type="protein sequence ID" value="CJA10457.1"/>
    <property type="gene ID" value="WBGene00129661"/>
</dbReference>
<keyword evidence="8 9" id="KW-0472">Membrane</keyword>
<dbReference type="GO" id="GO:0016887">
    <property type="term" value="F:ATP hydrolysis activity"/>
    <property type="evidence" value="ECO:0007669"/>
    <property type="project" value="InterPro"/>
</dbReference>
<evidence type="ECO:0000256" key="2">
    <source>
        <dbReference type="ARBA" id="ARBA00008869"/>
    </source>
</evidence>
<name>A0A8R1DS72_CAEJA</name>
<keyword evidence="7 9" id="KW-1133">Transmembrane helix</keyword>
<evidence type="ECO:0000313" key="11">
    <source>
        <dbReference type="EnsemblMetazoa" id="CJA10457.1"/>
    </source>
</evidence>
<dbReference type="InterPro" id="IPR003439">
    <property type="entry name" value="ABC_transporter-like_ATP-bd"/>
</dbReference>
<feature type="domain" description="ABC transporter" evidence="10">
    <location>
        <begin position="102"/>
        <end position="332"/>
    </location>
</feature>
<evidence type="ECO:0000256" key="3">
    <source>
        <dbReference type="ARBA" id="ARBA00022448"/>
    </source>
</evidence>
<sequence>MEHASWSDVGEMYNPDVGVSVELCMIMLVVDFVIFLLLAWYISAVAPGQYGVRQPLYFPLTLKYWAPSLYRNRVEFTDDDPFDIIPANDHFDSEPSNLKLTVHINSMSKVYENGTKALDELNLRLYEGQITGLLGHNGAGKTTTMSILCGLYSPSSGTAKIYSRDIRTDLRRVRDVLGICPQHNVIFSHLTVAEQLRLFAALKGVADAELDAHVAEILTSVNLTEKANKLASTLSGGMKRRLCIGIAFIGGSRFVILDEPTAGVDVTARKDIWKLLQRNKEGRTILLSTHHMDEADVLSDRIAILSQGQCITVGSSVFLKRRFGNNLSLSMVKEQQECDVDYRHVADQIVELGDDIGLEVDNENEEEIVFKIPILTESEKLEKFFVKLDKNLEKFKLGQYGISAPTLQNIFVSLAPQKEYHVPKVSGCGWLQRLRNKLFRRPAEEEQSDLTAPSPVLIENNIVHNNEVDEVKFEEFEKPDLLSGRPLLLQHFWALLVCRTNYTLKSKRTFLFQVIIPLLLLAVAELFVLIQVSSSRPDLMVSMPALPLETSIFGNHSDFYVNSWNTSNGSASSAILRAMFESPGTGPRCSSGEPEDMLDALRRELFYRNQYGWGRHKPQPGVKESAVENQYQCVDIEGTFDYHEDLSNITYNEPIACACEDFGWNCTLEDWPWQNTTSLLLNTTDRIFDLSGKNLSQFRMVTRTQKIANSLAPWFVGGFSLGHVNKRAQPQEDIDLSKSGWIFAVKDISDSLSIIRLNVSNLDPSTPKIQDPFAENITMTKVVDDVLQNLEVKENAKVWFNNKVWPSLPIASNILSNALLRLEDRAIEPESLGILTLNHPMNKTIAQSLDQNALKFTQTLALFRITCLLLVLAMIPAGFTVYLVEDRVCEAFHLQIVGGLKKATYWLTSFVYDLTVHTFVIIIIMLIYVAFQVEDFTADATTFFSFLLLFFMHGCSAILYAYVFQKQFAVPALAFVLIAIGSYFVGVVCTLTVIMLETLMVQDATLLPAHTVCSYVFLLLPQYNLGIAIFRGLMIFQVKKIGSNFLLGINRPDMIPELPLPSLLAFDEMGLHVMCLFLHVILAAVLLIFSQMDELPFFRTREHNLTTAMMLADQTADEDEDVVKEKTRVDDIPLQSPNYALVVRNLAKAYNPELLAVKGISFAVEPGECFGLLGLNGAGKTTTFSMLTAKIRPGHGSIEMADTRISSTSFSDVCNFQQLGYCPQFDALNMKLSTRENLKFYARIRGIVPAQIDSIIDRLLVALHLTPYAKTQTSSLSGGNRRKLSVAVALVSQPSLIFLDEPSAGMDPGSQQFLWKVIERLCKSGKAVVLTSHSMEECEALCTRIAIMDRGRIRCLGGKQHLKSKFGSGSMLTMKMGKNENAKEIAGILKMRLGDGSRIEAIHCQTVFVHIEQGTASVAKVLQIVNYVKKMYDVDDFTLSQSTLDNVFQSIAENTHSLPSDNTSDQSPLSFFDRNNTASTYVASNQ</sequence>
<dbReference type="Pfam" id="PF00005">
    <property type="entry name" value="ABC_tran"/>
    <property type="match status" value="2"/>
</dbReference>
<dbReference type="GO" id="GO:0005524">
    <property type="term" value="F:ATP binding"/>
    <property type="evidence" value="ECO:0007669"/>
    <property type="project" value="UniProtKB-KW"/>
</dbReference>
<evidence type="ECO:0000256" key="4">
    <source>
        <dbReference type="ARBA" id="ARBA00022692"/>
    </source>
</evidence>
<comment type="subcellular location">
    <subcellularLocation>
        <location evidence="1">Membrane</location>
        <topology evidence="1">Multi-pass membrane protein</topology>
    </subcellularLocation>
</comment>
<proteinExistence type="inferred from homology"/>
<feature type="transmembrane region" description="Helical" evidence="9">
    <location>
        <begin position="861"/>
        <end position="884"/>
    </location>
</feature>
<dbReference type="InterPro" id="IPR017871">
    <property type="entry name" value="ABC_transporter-like_CS"/>
</dbReference>
<evidence type="ECO:0000256" key="9">
    <source>
        <dbReference type="SAM" id="Phobius"/>
    </source>
</evidence>
<keyword evidence="12" id="KW-1185">Reference proteome</keyword>
<evidence type="ECO:0000256" key="6">
    <source>
        <dbReference type="ARBA" id="ARBA00022840"/>
    </source>
</evidence>
<evidence type="ECO:0000313" key="12">
    <source>
        <dbReference type="Proteomes" id="UP000005237"/>
    </source>
</evidence>
<evidence type="ECO:0000256" key="8">
    <source>
        <dbReference type="ARBA" id="ARBA00023136"/>
    </source>
</evidence>
<dbReference type="InterPro" id="IPR026082">
    <property type="entry name" value="ABCA"/>
</dbReference>
<keyword evidence="6" id="KW-0067">ATP-binding</keyword>
<keyword evidence="3" id="KW-0813">Transport</keyword>
<dbReference type="Pfam" id="PF12698">
    <property type="entry name" value="ABC2_membrane_3"/>
    <property type="match status" value="1"/>
</dbReference>
<dbReference type="SUPFAM" id="SSF52540">
    <property type="entry name" value="P-loop containing nucleoside triphosphate hydrolases"/>
    <property type="match status" value="2"/>
</dbReference>
<comment type="similarity">
    <text evidence="2">Belongs to the ABC transporter superfamily. ABCA family.</text>
</comment>
<dbReference type="SMART" id="SM00382">
    <property type="entry name" value="AAA"/>
    <property type="match status" value="2"/>
</dbReference>
<dbReference type="CDD" id="cd03263">
    <property type="entry name" value="ABC_subfamily_A"/>
    <property type="match status" value="2"/>
</dbReference>
<organism evidence="11 12">
    <name type="scientific">Caenorhabditis japonica</name>
    <dbReference type="NCBI Taxonomy" id="281687"/>
    <lineage>
        <taxon>Eukaryota</taxon>
        <taxon>Metazoa</taxon>
        <taxon>Ecdysozoa</taxon>
        <taxon>Nematoda</taxon>
        <taxon>Chromadorea</taxon>
        <taxon>Rhabditida</taxon>
        <taxon>Rhabditina</taxon>
        <taxon>Rhabditomorpha</taxon>
        <taxon>Rhabditoidea</taxon>
        <taxon>Rhabditidae</taxon>
        <taxon>Peloderinae</taxon>
        <taxon>Caenorhabditis</taxon>
    </lineage>
</organism>
<accession>A0A8R1DS72</accession>
<dbReference type="PANTHER" id="PTHR19229:SF260">
    <property type="entry name" value="ABC TRANSPORTER DOMAIN-CONTAINING PROTEIN"/>
    <property type="match status" value="1"/>
</dbReference>
<reference evidence="11" key="2">
    <citation type="submission" date="2022-06" db="UniProtKB">
        <authorList>
            <consortium name="EnsemblMetazoa"/>
        </authorList>
    </citation>
    <scope>IDENTIFICATION</scope>
    <source>
        <strain evidence="11">DF5081</strain>
    </source>
</reference>
<feature type="transmembrane region" description="Helical" evidence="9">
    <location>
        <begin position="1069"/>
        <end position="1089"/>
    </location>
</feature>
<dbReference type="Gene3D" id="3.40.50.300">
    <property type="entry name" value="P-loop containing nucleotide triphosphate hydrolases"/>
    <property type="match status" value="2"/>
</dbReference>
<evidence type="ECO:0000256" key="7">
    <source>
        <dbReference type="ARBA" id="ARBA00022989"/>
    </source>
</evidence>
<protein>
    <recommendedName>
        <fullName evidence="10">ABC transporter domain-containing protein</fullName>
    </recommendedName>
</protein>
<feature type="transmembrane region" description="Helical" evidence="9">
    <location>
        <begin position="509"/>
        <end position="530"/>
    </location>
</feature>
<reference evidence="12" key="1">
    <citation type="submission" date="2010-08" db="EMBL/GenBank/DDBJ databases">
        <authorList>
            <consortium name="Caenorhabditis japonica Sequencing Consortium"/>
            <person name="Wilson R.K."/>
        </authorList>
    </citation>
    <scope>NUCLEOTIDE SEQUENCE [LARGE SCALE GENOMIC DNA]</scope>
    <source>
        <strain evidence="12">DF5081</strain>
    </source>
</reference>
<feature type="transmembrane region" description="Helical" evidence="9">
    <location>
        <begin position="943"/>
        <end position="963"/>
    </location>
</feature>
<keyword evidence="4 9" id="KW-0812">Transmembrane</keyword>
<dbReference type="PROSITE" id="PS00211">
    <property type="entry name" value="ABC_TRANSPORTER_1"/>
    <property type="match status" value="2"/>
</dbReference>
<feature type="transmembrane region" description="Helical" evidence="9">
    <location>
        <begin position="905"/>
        <end position="931"/>
    </location>
</feature>
<dbReference type="InterPro" id="IPR027417">
    <property type="entry name" value="P-loop_NTPase"/>
</dbReference>
<dbReference type="PROSITE" id="PS50893">
    <property type="entry name" value="ABC_TRANSPORTER_2"/>
    <property type="match status" value="2"/>
</dbReference>
<feature type="domain" description="ABC transporter" evidence="10">
    <location>
        <begin position="1141"/>
        <end position="1375"/>
    </location>
</feature>
<feature type="transmembrane region" description="Helical" evidence="9">
    <location>
        <begin position="20"/>
        <end position="43"/>
    </location>
</feature>
<dbReference type="FunFam" id="3.40.50.300:FF:002832">
    <property type="entry name" value="ABC Transporter family"/>
    <property type="match status" value="1"/>
</dbReference>
<dbReference type="InterPro" id="IPR013525">
    <property type="entry name" value="ABC2_TM"/>
</dbReference>
<dbReference type="InterPro" id="IPR003593">
    <property type="entry name" value="AAA+_ATPase"/>
</dbReference>